<dbReference type="PANTHER" id="PTHR37017:SF11">
    <property type="entry name" value="ESTERASE_LIPASE_THIOESTERASE DOMAIN-CONTAINING PROTEIN"/>
    <property type="match status" value="1"/>
</dbReference>
<feature type="domain" description="AB hydrolase-1" evidence="1">
    <location>
        <begin position="8"/>
        <end position="218"/>
    </location>
</feature>
<dbReference type="EMBL" id="JBHSJD010000017">
    <property type="protein sequence ID" value="MFC5024991.1"/>
    <property type="molecule type" value="Genomic_DNA"/>
</dbReference>
<protein>
    <submittedName>
        <fullName evidence="2">Alpha/beta fold hydrolase</fullName>
    </submittedName>
</protein>
<keyword evidence="3" id="KW-1185">Reference proteome</keyword>
<dbReference type="InterPro" id="IPR052897">
    <property type="entry name" value="Sec-Metab_Biosynth_Hydrolase"/>
</dbReference>
<dbReference type="Pfam" id="PF12697">
    <property type="entry name" value="Abhydrolase_6"/>
    <property type="match status" value="1"/>
</dbReference>
<evidence type="ECO:0000259" key="1">
    <source>
        <dbReference type="Pfam" id="PF12697"/>
    </source>
</evidence>
<evidence type="ECO:0000313" key="2">
    <source>
        <dbReference type="EMBL" id="MFC5024991.1"/>
    </source>
</evidence>
<accession>A0ABV9XI03</accession>
<dbReference type="InterPro" id="IPR000073">
    <property type="entry name" value="AB_hydrolase_1"/>
</dbReference>
<dbReference type="InterPro" id="IPR029058">
    <property type="entry name" value="AB_hydrolase_fold"/>
</dbReference>
<keyword evidence="2" id="KW-0378">Hydrolase</keyword>
<sequence>MASRKPSIVFAHGLWADGSCFSKLIPALQREGHDVISAQNTLDSLEGEVDAVHRALERVSAPAILVGHSWGGFVISAAGNHEKVAGLVYLAALSPEAGESAQEQIGQFTQPELFNHLQEENGRIWIARDGISYFCGDLSPEDQQLVWATQGAPRAEMLTATTDDPAWKSKPSWYLLTTQDQAVHPDLQHFVSQRMGANTVEVNSSHVPMLSQPEVVLDLIRKAADAVATP</sequence>
<organism evidence="2 3">
    <name type="scientific">Streptomyces coeruleoprunus</name>
    <dbReference type="NCBI Taxonomy" id="285563"/>
    <lineage>
        <taxon>Bacteria</taxon>
        <taxon>Bacillati</taxon>
        <taxon>Actinomycetota</taxon>
        <taxon>Actinomycetes</taxon>
        <taxon>Kitasatosporales</taxon>
        <taxon>Streptomycetaceae</taxon>
        <taxon>Streptomyces</taxon>
    </lineage>
</organism>
<dbReference type="Gene3D" id="3.40.50.1820">
    <property type="entry name" value="alpha/beta hydrolase"/>
    <property type="match status" value="1"/>
</dbReference>
<dbReference type="PANTHER" id="PTHR37017">
    <property type="entry name" value="AB HYDROLASE-1 DOMAIN-CONTAINING PROTEIN-RELATED"/>
    <property type="match status" value="1"/>
</dbReference>
<reference evidence="3" key="1">
    <citation type="journal article" date="2019" name="Int. J. Syst. Evol. Microbiol.">
        <title>The Global Catalogue of Microorganisms (GCM) 10K type strain sequencing project: providing services to taxonomists for standard genome sequencing and annotation.</title>
        <authorList>
            <consortium name="The Broad Institute Genomics Platform"/>
            <consortium name="The Broad Institute Genome Sequencing Center for Infectious Disease"/>
            <person name="Wu L."/>
            <person name="Ma J."/>
        </authorList>
    </citation>
    <scope>NUCLEOTIDE SEQUENCE [LARGE SCALE GENOMIC DNA]</scope>
    <source>
        <strain evidence="3">CGMCC 4.1648</strain>
    </source>
</reference>
<evidence type="ECO:0000313" key="3">
    <source>
        <dbReference type="Proteomes" id="UP001595829"/>
    </source>
</evidence>
<dbReference type="GO" id="GO:0016787">
    <property type="term" value="F:hydrolase activity"/>
    <property type="evidence" value="ECO:0007669"/>
    <property type="project" value="UniProtKB-KW"/>
</dbReference>
<comment type="caution">
    <text evidence="2">The sequence shown here is derived from an EMBL/GenBank/DDBJ whole genome shotgun (WGS) entry which is preliminary data.</text>
</comment>
<proteinExistence type="predicted"/>
<name>A0ABV9XI03_9ACTN</name>
<dbReference type="SUPFAM" id="SSF53474">
    <property type="entry name" value="alpha/beta-Hydrolases"/>
    <property type="match status" value="1"/>
</dbReference>
<gene>
    <name evidence="2" type="ORF">ACFPM3_22970</name>
</gene>
<dbReference type="RefSeq" id="WP_345691052.1">
    <property type="nucleotide sequence ID" value="NZ_BAABIT010000001.1"/>
</dbReference>
<dbReference type="Proteomes" id="UP001595829">
    <property type="component" value="Unassembled WGS sequence"/>
</dbReference>